<dbReference type="GO" id="GO:0005524">
    <property type="term" value="F:ATP binding"/>
    <property type="evidence" value="ECO:0007669"/>
    <property type="project" value="UniProtKB-KW"/>
</dbReference>
<dbReference type="EMBL" id="DYVY01000096">
    <property type="protein sequence ID" value="HJF94318.1"/>
    <property type="molecule type" value="Genomic_DNA"/>
</dbReference>
<dbReference type="PROSITE" id="PS50893">
    <property type="entry name" value="ABC_TRANSPORTER_2"/>
    <property type="match status" value="1"/>
</dbReference>
<dbReference type="AlphaFoldDB" id="A0A921I0Z5"/>
<dbReference type="SMART" id="SM00382">
    <property type="entry name" value="AAA"/>
    <property type="match status" value="1"/>
</dbReference>
<dbReference type="PANTHER" id="PTHR42788">
    <property type="entry name" value="TAURINE IMPORT ATP-BINDING PROTEIN-RELATED"/>
    <property type="match status" value="1"/>
</dbReference>
<organism evidence="5 6">
    <name type="scientific">Lachnoclostridium phocaeense</name>
    <dbReference type="NCBI Taxonomy" id="1871021"/>
    <lineage>
        <taxon>Bacteria</taxon>
        <taxon>Bacillati</taxon>
        <taxon>Bacillota</taxon>
        <taxon>Clostridia</taxon>
        <taxon>Lachnospirales</taxon>
        <taxon>Lachnospiraceae</taxon>
    </lineage>
</organism>
<keyword evidence="1" id="KW-0813">Transport</keyword>
<reference evidence="5" key="2">
    <citation type="submission" date="2021-09" db="EMBL/GenBank/DDBJ databases">
        <authorList>
            <person name="Gilroy R."/>
        </authorList>
    </citation>
    <scope>NUCLEOTIDE SEQUENCE</scope>
    <source>
        <strain evidence="5">ChiSjej5B23-16112</strain>
    </source>
</reference>
<evidence type="ECO:0000313" key="6">
    <source>
        <dbReference type="Proteomes" id="UP000769156"/>
    </source>
</evidence>
<accession>A0A921I0Z5</accession>
<evidence type="ECO:0000259" key="4">
    <source>
        <dbReference type="PROSITE" id="PS50893"/>
    </source>
</evidence>
<dbReference type="GO" id="GO:0016887">
    <property type="term" value="F:ATP hydrolysis activity"/>
    <property type="evidence" value="ECO:0007669"/>
    <property type="project" value="InterPro"/>
</dbReference>
<dbReference type="PANTHER" id="PTHR42788:SF13">
    <property type="entry name" value="ALIPHATIC SULFONATES IMPORT ATP-BINDING PROTEIN SSUB"/>
    <property type="match status" value="1"/>
</dbReference>
<feature type="domain" description="ABC transporter" evidence="4">
    <location>
        <begin position="2"/>
        <end position="195"/>
    </location>
</feature>
<dbReference type="SUPFAM" id="SSF52540">
    <property type="entry name" value="P-loop containing nucleoside triphosphate hydrolases"/>
    <property type="match status" value="1"/>
</dbReference>
<evidence type="ECO:0000256" key="1">
    <source>
        <dbReference type="ARBA" id="ARBA00022448"/>
    </source>
</evidence>
<dbReference type="InterPro" id="IPR027417">
    <property type="entry name" value="P-loop_NTPase"/>
</dbReference>
<gene>
    <name evidence="5" type="ORF">K8V82_05940</name>
</gene>
<dbReference type="PROSITE" id="PS00211">
    <property type="entry name" value="ABC_TRANSPORTER_1"/>
    <property type="match status" value="1"/>
</dbReference>
<evidence type="ECO:0000256" key="3">
    <source>
        <dbReference type="ARBA" id="ARBA00022840"/>
    </source>
</evidence>
<evidence type="ECO:0000313" key="5">
    <source>
        <dbReference type="EMBL" id="HJF94318.1"/>
    </source>
</evidence>
<evidence type="ECO:0000256" key="2">
    <source>
        <dbReference type="ARBA" id="ARBA00022741"/>
    </source>
</evidence>
<keyword evidence="2" id="KW-0547">Nucleotide-binding</keyword>
<comment type="caution">
    <text evidence="5">The sequence shown here is derived from an EMBL/GenBank/DDBJ whole genome shotgun (WGS) entry which is preliminary data.</text>
</comment>
<reference evidence="5" key="1">
    <citation type="journal article" date="2021" name="PeerJ">
        <title>Extensive microbial diversity within the chicken gut microbiome revealed by metagenomics and culture.</title>
        <authorList>
            <person name="Gilroy R."/>
            <person name="Ravi A."/>
            <person name="Getino M."/>
            <person name="Pursley I."/>
            <person name="Horton D.L."/>
            <person name="Alikhan N.F."/>
            <person name="Baker D."/>
            <person name="Gharbi K."/>
            <person name="Hall N."/>
            <person name="Watson M."/>
            <person name="Adriaenssens E.M."/>
            <person name="Foster-Nyarko E."/>
            <person name="Jarju S."/>
            <person name="Secka A."/>
            <person name="Antonio M."/>
            <person name="Oren A."/>
            <person name="Chaudhuri R.R."/>
            <person name="La Ragione R."/>
            <person name="Hildebrand F."/>
            <person name="Pallen M.J."/>
        </authorList>
    </citation>
    <scope>NUCLEOTIDE SEQUENCE</scope>
    <source>
        <strain evidence="5">ChiSjej5B23-16112</strain>
    </source>
</reference>
<dbReference type="InterPro" id="IPR017871">
    <property type="entry name" value="ABC_transporter-like_CS"/>
</dbReference>
<sequence>MPEIINISKSYGEHRVLEQFSLHIQEGETTCIMGRSGCGKTTLLRILMGLETADEGETGGLPSMKKSAVFQEGRLCENLSAMANIRLTCPERTAEEIRNEMKKIDLGGCENQPAHELSGGMRRRVALLRALLAPCQILFLDEPFKGLDDETRRKTIAYTKEACRGRTVLFVTHDEKEAELMGAAKVVSLDEGQMW</sequence>
<dbReference type="Gene3D" id="3.40.50.300">
    <property type="entry name" value="P-loop containing nucleotide triphosphate hydrolases"/>
    <property type="match status" value="1"/>
</dbReference>
<dbReference type="InterPro" id="IPR003439">
    <property type="entry name" value="ABC_transporter-like_ATP-bd"/>
</dbReference>
<keyword evidence="3 5" id="KW-0067">ATP-binding</keyword>
<name>A0A921I0Z5_9FIRM</name>
<proteinExistence type="predicted"/>
<dbReference type="InterPro" id="IPR003593">
    <property type="entry name" value="AAA+_ATPase"/>
</dbReference>
<protein>
    <submittedName>
        <fullName evidence="5">ATP-binding cassette domain-containing protein</fullName>
    </submittedName>
</protein>
<dbReference type="Pfam" id="PF00005">
    <property type="entry name" value="ABC_tran"/>
    <property type="match status" value="1"/>
</dbReference>
<dbReference type="Proteomes" id="UP000769156">
    <property type="component" value="Unassembled WGS sequence"/>
</dbReference>
<dbReference type="InterPro" id="IPR050166">
    <property type="entry name" value="ABC_transporter_ATP-bind"/>
</dbReference>